<dbReference type="SMART" id="SM00530">
    <property type="entry name" value="HTH_XRE"/>
    <property type="match status" value="1"/>
</dbReference>
<dbReference type="Gene3D" id="1.25.40.10">
    <property type="entry name" value="Tetratricopeptide repeat domain"/>
    <property type="match status" value="1"/>
</dbReference>
<keyword evidence="3" id="KW-1185">Reference proteome</keyword>
<dbReference type="PROSITE" id="PS50943">
    <property type="entry name" value="HTH_CROC1"/>
    <property type="match status" value="1"/>
</dbReference>
<feature type="domain" description="HTH cro/C1-type" evidence="1">
    <location>
        <begin position="7"/>
        <end position="60"/>
    </location>
</feature>
<dbReference type="InterPro" id="IPR010982">
    <property type="entry name" value="Lambda_DNA-bd_dom_sf"/>
</dbReference>
<dbReference type="CDD" id="cd00093">
    <property type="entry name" value="HTH_XRE"/>
    <property type="match status" value="1"/>
</dbReference>
<dbReference type="Gene3D" id="1.10.260.40">
    <property type="entry name" value="lambda repressor-like DNA-binding domains"/>
    <property type="match status" value="1"/>
</dbReference>
<dbReference type="InterPro" id="IPR001387">
    <property type="entry name" value="Cro/C1-type_HTH"/>
</dbReference>
<dbReference type="Proteomes" id="UP000216498">
    <property type="component" value="Unassembled WGS sequence"/>
</dbReference>
<protein>
    <recommendedName>
        <fullName evidence="1">HTH cro/C1-type domain-containing protein</fullName>
    </recommendedName>
</protein>
<evidence type="ECO:0000313" key="2">
    <source>
        <dbReference type="EMBL" id="OZU88627.1"/>
    </source>
</evidence>
<evidence type="ECO:0000313" key="3">
    <source>
        <dbReference type="Proteomes" id="UP000216498"/>
    </source>
</evidence>
<organism evidence="2 3">
    <name type="scientific">Virgibacillus indicus</name>
    <dbReference type="NCBI Taxonomy" id="2024554"/>
    <lineage>
        <taxon>Bacteria</taxon>
        <taxon>Bacillati</taxon>
        <taxon>Bacillota</taxon>
        <taxon>Bacilli</taxon>
        <taxon>Bacillales</taxon>
        <taxon>Bacillaceae</taxon>
        <taxon>Virgibacillus</taxon>
    </lineage>
</organism>
<dbReference type="GO" id="GO:0003677">
    <property type="term" value="F:DNA binding"/>
    <property type="evidence" value="ECO:0007669"/>
    <property type="project" value="InterPro"/>
</dbReference>
<sequence>MSYGIKIKHLRIKKNMNQQDLSNGICSISYLSKIENNVVKPNREIIDLLCKKIGISLHELQTEEELLLKMKCELTELNHLIRRKETNIVFKFSEILKRYEALNSPQANVIKLIFELRITLLSSDRIKSTAIYNEIIENRDYKPNWIEPYYYLFCGLYHYMIDSLEQALSFYKKAEKGVQANKEEVYYQLALVYSRLGNFSLSTLYLIRAYDIFVKKMDYELCTNCNLLLGINYRKMGELQKSKENYFKITQNLSPKRDKETLGKVHHNLGLIYSDEGDSTKSIFFIRKV</sequence>
<dbReference type="EMBL" id="NPMS01000004">
    <property type="protein sequence ID" value="OZU88627.1"/>
    <property type="molecule type" value="Genomic_DNA"/>
</dbReference>
<dbReference type="AlphaFoldDB" id="A0A265N9X4"/>
<dbReference type="RefSeq" id="WP_094885723.1">
    <property type="nucleotide sequence ID" value="NZ_NPMS01000004.1"/>
</dbReference>
<dbReference type="InterPro" id="IPR011990">
    <property type="entry name" value="TPR-like_helical_dom_sf"/>
</dbReference>
<dbReference type="SUPFAM" id="SSF48452">
    <property type="entry name" value="TPR-like"/>
    <property type="match status" value="1"/>
</dbReference>
<accession>A0A265N9X4</accession>
<reference evidence="2 3" key="1">
    <citation type="submission" date="2017-08" db="EMBL/GenBank/DDBJ databases">
        <title>Virgibacillus indicus sp. nov. and Virgibacillus profoundi sp. nov, two moderately halophilic bacteria isolated from marine sediment by using the Microfluidic Streak Plate.</title>
        <authorList>
            <person name="Xu B."/>
            <person name="Hu B."/>
            <person name="Wang J."/>
            <person name="Zhu Y."/>
            <person name="Huang L."/>
            <person name="Du W."/>
            <person name="Huang Y."/>
        </authorList>
    </citation>
    <scope>NUCLEOTIDE SEQUENCE [LARGE SCALE GENOMIC DNA]</scope>
    <source>
        <strain evidence="2 3">IO3-P2-C2</strain>
    </source>
</reference>
<comment type="caution">
    <text evidence="2">The sequence shown here is derived from an EMBL/GenBank/DDBJ whole genome shotgun (WGS) entry which is preliminary data.</text>
</comment>
<name>A0A265N9X4_9BACI</name>
<dbReference type="Pfam" id="PF13181">
    <property type="entry name" value="TPR_8"/>
    <property type="match status" value="2"/>
</dbReference>
<proteinExistence type="predicted"/>
<dbReference type="SUPFAM" id="SSF47413">
    <property type="entry name" value="lambda repressor-like DNA-binding domains"/>
    <property type="match status" value="1"/>
</dbReference>
<dbReference type="Pfam" id="PF01381">
    <property type="entry name" value="HTH_3"/>
    <property type="match status" value="1"/>
</dbReference>
<gene>
    <name evidence="2" type="ORF">CIL03_10035</name>
</gene>
<dbReference type="OrthoDB" id="252257at2"/>
<evidence type="ECO:0000259" key="1">
    <source>
        <dbReference type="PROSITE" id="PS50943"/>
    </source>
</evidence>
<dbReference type="InterPro" id="IPR019734">
    <property type="entry name" value="TPR_rpt"/>
</dbReference>